<dbReference type="EMBL" id="AHMY02000013">
    <property type="protein sequence ID" value="EKO17104.1"/>
    <property type="molecule type" value="Genomic_DNA"/>
</dbReference>
<comment type="caution">
    <text evidence="1">The sequence shown here is derived from an EMBL/GenBank/DDBJ whole genome shotgun (WGS) entry which is preliminary data.</text>
</comment>
<dbReference type="AlphaFoldDB" id="A0A0E2B713"/>
<evidence type="ECO:0008006" key="3">
    <source>
        <dbReference type="Google" id="ProtNLM"/>
    </source>
</evidence>
<evidence type="ECO:0000313" key="2">
    <source>
        <dbReference type="Proteomes" id="UP000006253"/>
    </source>
</evidence>
<dbReference type="Gene3D" id="3.30.460.10">
    <property type="entry name" value="Beta Polymerase, domain 2"/>
    <property type="match status" value="1"/>
</dbReference>
<dbReference type="InterPro" id="IPR043519">
    <property type="entry name" value="NT_sf"/>
</dbReference>
<reference evidence="1 2" key="1">
    <citation type="submission" date="2012-10" db="EMBL/GenBank/DDBJ databases">
        <authorList>
            <person name="Harkins D.M."/>
            <person name="Durkin A.S."/>
            <person name="Brinkac L.M."/>
            <person name="Selengut J.D."/>
            <person name="Sanka R."/>
            <person name="DePew J."/>
            <person name="Purushe J."/>
            <person name="Peacock S.J."/>
            <person name="Thaipadungpanit J."/>
            <person name="Wuthiekanun V.W."/>
            <person name="Day N.P."/>
            <person name="Vinetz J.M."/>
            <person name="Sutton G.G."/>
            <person name="Nelson W.C."/>
            <person name="Fouts D.E."/>
        </authorList>
    </citation>
    <scope>NUCLEOTIDE SEQUENCE [LARGE SCALE GENOMIC DNA]</scope>
    <source>
        <strain evidence="1 2">H1</strain>
    </source>
</reference>
<dbReference type="SUPFAM" id="SSF81301">
    <property type="entry name" value="Nucleotidyltransferase"/>
    <property type="match status" value="1"/>
</dbReference>
<name>A0A0E2B713_9LEPT</name>
<dbReference type="RefSeq" id="WP_004764453.1">
    <property type="nucleotide sequence ID" value="NZ_AHMY02000013.1"/>
</dbReference>
<evidence type="ECO:0000313" key="1">
    <source>
        <dbReference type="EMBL" id="EKO17104.1"/>
    </source>
</evidence>
<protein>
    <recommendedName>
        <fullName evidence="3">Nucleotidyltransferase domain protein</fullName>
    </recommendedName>
</protein>
<dbReference type="Proteomes" id="UP000006253">
    <property type="component" value="Unassembled WGS sequence"/>
</dbReference>
<sequence length="257" mass="30303">MNKEGKMESIKRNLQTVFSLKPFEILFYGSRQRGDFKDLSDFNFFLLADPSDQLKSTFLREINAILSPLEEIAPVQLVTADIDSFLARLRVFEPSAAHLCELGEPFFGKTSFPLLTREWTKLKTQTIDSAAGVKHLKKRYRFYKSISPRNTKEEILRMERLIAIYLQCWVFREIEDLSWIEIVYTDVPTRLIAMIRALYHKEADGNILEILNLYEEILKLKTEIRNHQNPFSAEKFQNLKDIIRFEEKEIKILKLNY</sequence>
<accession>A0A0E2B713</accession>
<gene>
    <name evidence="1" type="ORF">LEP1GSC081_4322</name>
</gene>
<proteinExistence type="predicted"/>
<organism evidence="1 2">
    <name type="scientific">Leptospira kirschneri str. H1</name>
    <dbReference type="NCBI Taxonomy" id="1049966"/>
    <lineage>
        <taxon>Bacteria</taxon>
        <taxon>Pseudomonadati</taxon>
        <taxon>Spirochaetota</taxon>
        <taxon>Spirochaetia</taxon>
        <taxon>Leptospirales</taxon>
        <taxon>Leptospiraceae</taxon>
        <taxon>Leptospira</taxon>
    </lineage>
</organism>